<evidence type="ECO:0000256" key="1">
    <source>
        <dbReference type="PROSITE-ProRule" id="PRU00050"/>
    </source>
</evidence>
<feature type="domain" description="CheB-type methylesterase" evidence="5">
    <location>
        <begin position="21"/>
        <end position="207"/>
    </location>
</feature>
<dbReference type="Gene3D" id="3.40.50.180">
    <property type="entry name" value="Methylesterase CheB, C-terminal domain"/>
    <property type="match status" value="1"/>
</dbReference>
<dbReference type="InterPro" id="IPR000673">
    <property type="entry name" value="Sig_transdc_resp-reg_Me-estase"/>
</dbReference>
<keyword evidence="8" id="KW-1185">Reference proteome</keyword>
<dbReference type="EC" id="2.1.1.80" evidence="7"/>
<dbReference type="CDD" id="cd00130">
    <property type="entry name" value="PAS"/>
    <property type="match status" value="1"/>
</dbReference>
<organism evidence="7 8">
    <name type="scientific">Desulfamplus magnetovallimortis</name>
    <dbReference type="NCBI Taxonomy" id="1246637"/>
    <lineage>
        <taxon>Bacteria</taxon>
        <taxon>Pseudomonadati</taxon>
        <taxon>Thermodesulfobacteriota</taxon>
        <taxon>Desulfobacteria</taxon>
        <taxon>Desulfobacterales</taxon>
        <taxon>Desulfobacteraceae</taxon>
        <taxon>Desulfamplus</taxon>
    </lineage>
</organism>
<feature type="domain" description="CheR-type methyltransferase" evidence="6">
    <location>
        <begin position="214"/>
        <end position="476"/>
    </location>
</feature>
<dbReference type="InterPro" id="IPR029063">
    <property type="entry name" value="SAM-dependent_MTases_sf"/>
</dbReference>
<dbReference type="GO" id="GO:0008984">
    <property type="term" value="F:protein-glutamate methylesterase activity"/>
    <property type="evidence" value="ECO:0007669"/>
    <property type="project" value="UniProtKB-EC"/>
</dbReference>
<evidence type="ECO:0000259" key="4">
    <source>
        <dbReference type="PROSITE" id="PS50112"/>
    </source>
</evidence>
<dbReference type="InterPro" id="IPR035965">
    <property type="entry name" value="PAS-like_dom_sf"/>
</dbReference>
<dbReference type="SUPFAM" id="SSF47757">
    <property type="entry name" value="Chemotaxis receptor methyltransferase CheR, N-terminal domain"/>
    <property type="match status" value="1"/>
</dbReference>
<feature type="domain" description="PAS" evidence="4">
    <location>
        <begin position="861"/>
        <end position="937"/>
    </location>
</feature>
<feature type="active site" evidence="1">
    <location>
        <position position="57"/>
    </location>
</feature>
<dbReference type="Gene3D" id="3.30.450.20">
    <property type="entry name" value="PAS domain"/>
    <property type="match status" value="2"/>
</dbReference>
<dbReference type="GO" id="GO:0005737">
    <property type="term" value="C:cytoplasm"/>
    <property type="evidence" value="ECO:0007669"/>
    <property type="project" value="InterPro"/>
</dbReference>
<dbReference type="PROSITE" id="PS50122">
    <property type="entry name" value="CHEB"/>
    <property type="match status" value="1"/>
</dbReference>
<feature type="coiled-coil region" evidence="2">
    <location>
        <begin position="669"/>
        <end position="742"/>
    </location>
</feature>
<dbReference type="PROSITE" id="PS50123">
    <property type="entry name" value="CHER"/>
    <property type="match status" value="1"/>
</dbReference>
<reference evidence="7 8" key="1">
    <citation type="submission" date="2017-03" db="EMBL/GenBank/DDBJ databases">
        <authorList>
            <person name="Afonso C.L."/>
            <person name="Miller P.J."/>
            <person name="Scott M.A."/>
            <person name="Spackman E."/>
            <person name="Goraichik I."/>
            <person name="Dimitrov K.M."/>
            <person name="Suarez D.L."/>
            <person name="Swayne D.E."/>
        </authorList>
    </citation>
    <scope>NUCLEOTIDE SEQUENCE [LARGE SCALE GENOMIC DNA]</scope>
    <source>
        <strain evidence="7">PRJEB14757</strain>
    </source>
</reference>
<evidence type="ECO:0000256" key="3">
    <source>
        <dbReference type="SAM" id="MobiDB-lite"/>
    </source>
</evidence>
<dbReference type="Pfam" id="PF01739">
    <property type="entry name" value="CheR"/>
    <property type="match status" value="1"/>
</dbReference>
<dbReference type="OrthoDB" id="9786165at2"/>
<dbReference type="InterPro" id="IPR022642">
    <property type="entry name" value="CheR_C"/>
</dbReference>
<dbReference type="InterPro" id="IPR000014">
    <property type="entry name" value="PAS"/>
</dbReference>
<dbReference type="PRINTS" id="PR00996">
    <property type="entry name" value="CHERMTFRASE"/>
</dbReference>
<dbReference type="Gene3D" id="3.40.50.150">
    <property type="entry name" value="Vaccinia Virus protein VP39"/>
    <property type="match status" value="1"/>
</dbReference>
<dbReference type="CDD" id="cd16434">
    <property type="entry name" value="CheB-CheR_fusion"/>
    <property type="match status" value="1"/>
</dbReference>
<dbReference type="SUPFAM" id="SSF53335">
    <property type="entry name" value="S-adenosyl-L-methionine-dependent methyltransferases"/>
    <property type="match status" value="1"/>
</dbReference>
<dbReference type="GO" id="GO:0006935">
    <property type="term" value="P:chemotaxis"/>
    <property type="evidence" value="ECO:0007669"/>
    <property type="project" value="UniProtKB-UniRule"/>
</dbReference>
<dbReference type="PANTHER" id="PTHR24422:SF27">
    <property type="entry name" value="PROTEIN-GLUTAMATE O-METHYLTRANSFERASE"/>
    <property type="match status" value="1"/>
</dbReference>
<evidence type="ECO:0000313" key="7">
    <source>
        <dbReference type="EMBL" id="SLM32464.1"/>
    </source>
</evidence>
<dbReference type="Pfam" id="PF03705">
    <property type="entry name" value="CheR_N"/>
    <property type="match status" value="1"/>
</dbReference>
<dbReference type="GO" id="GO:0000156">
    <property type="term" value="F:phosphorelay response regulator activity"/>
    <property type="evidence" value="ECO:0007669"/>
    <property type="project" value="InterPro"/>
</dbReference>
<evidence type="ECO:0000256" key="2">
    <source>
        <dbReference type="SAM" id="Coils"/>
    </source>
</evidence>
<accession>A0A1W1HJ28</accession>
<dbReference type="InterPro" id="IPR022641">
    <property type="entry name" value="CheR_N"/>
</dbReference>
<dbReference type="NCBIfam" id="TIGR00229">
    <property type="entry name" value="sensory_box"/>
    <property type="match status" value="1"/>
</dbReference>
<dbReference type="InterPro" id="IPR050903">
    <property type="entry name" value="Bact_Chemotaxis_MeTrfase"/>
</dbReference>
<evidence type="ECO:0000259" key="6">
    <source>
        <dbReference type="PROSITE" id="PS50123"/>
    </source>
</evidence>
<dbReference type="EC" id="3.1.1.61" evidence="7"/>
<keyword evidence="1 7" id="KW-0378">Hydrolase</keyword>
<dbReference type="GO" id="GO:0006355">
    <property type="term" value="P:regulation of DNA-templated transcription"/>
    <property type="evidence" value="ECO:0007669"/>
    <property type="project" value="InterPro"/>
</dbReference>
<feature type="region of interest" description="Disordered" evidence="3">
    <location>
        <begin position="1"/>
        <end position="23"/>
    </location>
</feature>
<dbReference type="SUPFAM" id="SSF52738">
    <property type="entry name" value="Methylesterase CheB, C-terminal domain"/>
    <property type="match status" value="1"/>
</dbReference>
<gene>
    <name evidence="7" type="ORF">MTBBW1_730017</name>
</gene>
<keyword evidence="7" id="KW-0489">Methyltransferase</keyword>
<name>A0A1W1HJ28_9BACT</name>
<dbReference type="GO" id="GO:0008983">
    <property type="term" value="F:protein-glutamate O-methyltransferase activity"/>
    <property type="evidence" value="ECO:0007669"/>
    <property type="project" value="UniProtKB-EC"/>
</dbReference>
<dbReference type="RefSeq" id="WP_080802281.1">
    <property type="nucleotide sequence ID" value="NZ_LT828543.1"/>
</dbReference>
<evidence type="ECO:0000259" key="5">
    <source>
        <dbReference type="PROSITE" id="PS50122"/>
    </source>
</evidence>
<feature type="active site" evidence="1">
    <location>
        <position position="30"/>
    </location>
</feature>
<dbReference type="Pfam" id="PF00989">
    <property type="entry name" value="PAS"/>
    <property type="match status" value="1"/>
</dbReference>
<protein>
    <submittedName>
        <fullName evidence="7">MCP methyltransferase/methylesterase, CheR/CheB with PAS/PAC sensor</fullName>
        <ecNumber evidence="7">2.1.1.80</ecNumber>
        <ecNumber evidence="7">3.1.1.61</ecNumber>
    </submittedName>
</protein>
<keyword evidence="7" id="KW-0808">Transferase</keyword>
<dbReference type="Proteomes" id="UP000191931">
    <property type="component" value="Unassembled WGS sequence"/>
</dbReference>
<dbReference type="GO" id="GO:0032259">
    <property type="term" value="P:methylation"/>
    <property type="evidence" value="ECO:0007669"/>
    <property type="project" value="UniProtKB-KW"/>
</dbReference>
<dbReference type="PROSITE" id="PS50112">
    <property type="entry name" value="PAS"/>
    <property type="match status" value="1"/>
</dbReference>
<keyword evidence="1" id="KW-0145">Chemotaxis</keyword>
<evidence type="ECO:0000313" key="8">
    <source>
        <dbReference type="Proteomes" id="UP000191931"/>
    </source>
</evidence>
<feature type="active site" evidence="1">
    <location>
        <position position="149"/>
    </location>
</feature>
<dbReference type="SUPFAM" id="SSF55785">
    <property type="entry name" value="PYP-like sensor domain (PAS domain)"/>
    <property type="match status" value="1"/>
</dbReference>
<dbReference type="InterPro" id="IPR000780">
    <property type="entry name" value="CheR_MeTrfase"/>
</dbReference>
<dbReference type="EMBL" id="FWEV01000318">
    <property type="protein sequence ID" value="SLM32464.1"/>
    <property type="molecule type" value="Genomic_DNA"/>
</dbReference>
<proteinExistence type="predicted"/>
<dbReference type="Pfam" id="PF13596">
    <property type="entry name" value="PAS_10"/>
    <property type="match status" value="1"/>
</dbReference>
<sequence length="985" mass="111611">MAEQKREKTPKKQLTKHTDRPSHIVGMGASAGGLKALQMFFSNMPPETGMTFVIIQHLSPDYKSMMVELLAKNTQMVVCRAEDGMVMKANHIYLITPRKNITTMGGKLFLAPQQERQGLNLPVDIFFRSLAEDQGERAICVVLSGTGSDGTRGLRAIKAEGGTAFVQDEASAEFDGMPRCAIATGLADFILPPEQMPAQLLKFISHPRISLPEEPLEVIKKEENSFTRLMSMLNKKTRVDFTYYKPATVIRRIERRMGLVQVPGIDEYVTYIHKNPEEISALFKDLLIGVTKFFRDREAFKALAENAIPAIIEAARKRTPAQLRVWDVGSSTGEEVYSVAILIQSYLDTNNLDVDVKIFATDIDQQAIEFAGLGTYPDSIAADVEVEYLSRYFDKMPGGYRVKKSIRQMVIFAVHNIINDPPFTRIDLIVCRNLLIYFQPVLQKKIFHTFNYILHQNGFLLLGNSETVVAVEDTFEDINTKQRLYRHKRHGEMPVPPILPRTTLTRDVTFSSSHAAYENRPDSMVPARNASNEKYYQNLINNMVDTLIVVNETRELVQSFGNTKKFLSIPMGNVSLDILSMLPRELSLAVSSAMQKVRKDKERVVYSNIKINDEDGDVRVNLIVNGISRSDDGKNTFMFMISIDEIIEPCLPTPTATSEIQNSLADERINDLEREVLFTRENLQATIEELQTTNEELQATNEELLAANEELQSTNEELQSVNEELNTVNAEYQNKVLELTELNTDMDHLMSSSDISTIFLDKKLCIRKFTTAVTHELNLLDQDIGRPFTDLNVSMFRNLKKEAAQVIKNGVATEKVIRHGDEWYLQRILPFIHEKDTIEGVVLTLVKITDQKNAEIALDKQHKFMISVIEASPSPTILVNREGKIILVNQCAEKILGMERKRLLRMKINSSKFRFTDLDDKPLFSEEEPMTKILSTGTPLEKYIVHLTREDNTRIVLNINANPVFNAKKNVDGAVFRIDPVAYDL</sequence>
<keyword evidence="2" id="KW-0175">Coiled coil</keyword>
<dbReference type="STRING" id="1246637.MTBBW1_730017"/>
<dbReference type="Pfam" id="PF01339">
    <property type="entry name" value="CheB_methylest"/>
    <property type="match status" value="1"/>
</dbReference>
<dbReference type="SMART" id="SM00138">
    <property type="entry name" value="MeTrc"/>
    <property type="match status" value="1"/>
</dbReference>
<dbReference type="InterPro" id="IPR035909">
    <property type="entry name" value="CheB_C"/>
</dbReference>
<dbReference type="InterPro" id="IPR013767">
    <property type="entry name" value="PAS_fold"/>
</dbReference>
<dbReference type="AlphaFoldDB" id="A0A1W1HJ28"/>
<dbReference type="PANTHER" id="PTHR24422">
    <property type="entry name" value="CHEMOTAXIS PROTEIN METHYLTRANSFERASE"/>
    <property type="match status" value="1"/>
</dbReference>